<reference evidence="1 2" key="1">
    <citation type="submission" date="2013-11" db="EMBL/GenBank/DDBJ databases">
        <title>Draft genome of the bovine lungworm Dictyocaulus viviparus.</title>
        <authorList>
            <person name="Mitreva M."/>
        </authorList>
    </citation>
    <scope>NUCLEOTIDE SEQUENCE [LARGE SCALE GENOMIC DNA]</scope>
    <source>
        <strain evidence="1 2">HannoverDv2000</strain>
    </source>
</reference>
<name>A0A0D8XKT2_DICVI</name>
<sequence>MTIHLLESRLLPLKSRTLKRWNAQSYKPFALPHIEKSTQMSLLIESDTSNALHASEIIRKFASTQLISSATVIWRDNGVAPQIDDWKNSVPVEIITGLTKFDEIRAVVKHLKADVLLVISLDGCSLDDSHLRKSFNMLVLSVVDRQLSVNSKSLFERILTANFSLHVITQEQLDSYKYTTSQARLREDES</sequence>
<gene>
    <name evidence="1" type="ORF">DICVIV_09558</name>
</gene>
<evidence type="ECO:0000313" key="2">
    <source>
        <dbReference type="Proteomes" id="UP000053766"/>
    </source>
</evidence>
<reference evidence="2" key="2">
    <citation type="journal article" date="2016" name="Sci. Rep.">
        <title>Dictyocaulus viviparus genome, variome and transcriptome elucidate lungworm biology and support future intervention.</title>
        <authorList>
            <person name="McNulty S.N."/>
            <person name="Strube C."/>
            <person name="Rosa B.A."/>
            <person name="Martin J.C."/>
            <person name="Tyagi R."/>
            <person name="Choi Y.J."/>
            <person name="Wang Q."/>
            <person name="Hallsworth Pepin K."/>
            <person name="Zhang X."/>
            <person name="Ozersky P."/>
            <person name="Wilson R.K."/>
            <person name="Sternberg P.W."/>
            <person name="Gasser R.B."/>
            <person name="Mitreva M."/>
        </authorList>
    </citation>
    <scope>NUCLEOTIDE SEQUENCE [LARGE SCALE GENOMIC DNA]</scope>
    <source>
        <strain evidence="2">HannoverDv2000</strain>
    </source>
</reference>
<proteinExistence type="predicted"/>
<dbReference type="Proteomes" id="UP000053766">
    <property type="component" value="Unassembled WGS sequence"/>
</dbReference>
<dbReference type="OrthoDB" id="5954868at2759"/>
<accession>A0A0D8XKT2</accession>
<dbReference type="AlphaFoldDB" id="A0A0D8XKT2"/>
<organism evidence="1 2">
    <name type="scientific">Dictyocaulus viviparus</name>
    <name type="common">Bovine lungworm</name>
    <dbReference type="NCBI Taxonomy" id="29172"/>
    <lineage>
        <taxon>Eukaryota</taxon>
        <taxon>Metazoa</taxon>
        <taxon>Ecdysozoa</taxon>
        <taxon>Nematoda</taxon>
        <taxon>Chromadorea</taxon>
        <taxon>Rhabditida</taxon>
        <taxon>Rhabditina</taxon>
        <taxon>Rhabditomorpha</taxon>
        <taxon>Strongyloidea</taxon>
        <taxon>Metastrongylidae</taxon>
        <taxon>Dictyocaulus</taxon>
    </lineage>
</organism>
<evidence type="ECO:0000313" key="1">
    <source>
        <dbReference type="EMBL" id="KJH44424.1"/>
    </source>
</evidence>
<keyword evidence="2" id="KW-1185">Reference proteome</keyword>
<dbReference type="EMBL" id="KN716475">
    <property type="protein sequence ID" value="KJH44424.1"/>
    <property type="molecule type" value="Genomic_DNA"/>
</dbReference>
<protein>
    <submittedName>
        <fullName evidence="1">Uncharacterized protein</fullName>
    </submittedName>
</protein>